<organism evidence="1 2">
    <name type="scientific">Colletotrichum destructivum</name>
    <dbReference type="NCBI Taxonomy" id="34406"/>
    <lineage>
        <taxon>Eukaryota</taxon>
        <taxon>Fungi</taxon>
        <taxon>Dikarya</taxon>
        <taxon>Ascomycota</taxon>
        <taxon>Pezizomycotina</taxon>
        <taxon>Sordariomycetes</taxon>
        <taxon>Hypocreomycetidae</taxon>
        <taxon>Glomerellales</taxon>
        <taxon>Glomerellaceae</taxon>
        <taxon>Colletotrichum</taxon>
        <taxon>Colletotrichum destructivum species complex</taxon>
    </lineage>
</organism>
<keyword evidence="2" id="KW-1185">Reference proteome</keyword>
<dbReference type="KEGG" id="cdet:87950166"/>
<evidence type="ECO:0000313" key="2">
    <source>
        <dbReference type="Proteomes" id="UP001322277"/>
    </source>
</evidence>
<dbReference type="Proteomes" id="UP001322277">
    <property type="component" value="Chromosome 9"/>
</dbReference>
<dbReference type="EMBL" id="CP137313">
    <property type="protein sequence ID" value="WQF88652.1"/>
    <property type="molecule type" value="Genomic_DNA"/>
</dbReference>
<dbReference type="AlphaFoldDB" id="A0AAX4IZU2"/>
<evidence type="ECO:0000313" key="1">
    <source>
        <dbReference type="EMBL" id="WQF88652.1"/>
    </source>
</evidence>
<dbReference type="RefSeq" id="XP_062785873.1">
    <property type="nucleotide sequence ID" value="XM_062929822.1"/>
</dbReference>
<gene>
    <name evidence="1" type="ORF">CDEST_13666</name>
</gene>
<protein>
    <submittedName>
        <fullName evidence="1">Uncharacterized protein</fullName>
    </submittedName>
</protein>
<reference evidence="2" key="1">
    <citation type="journal article" date="2023" name="bioRxiv">
        <title>Complete genome of the Medicago anthracnose fungus, Colletotrichum destructivum, reveals a mini-chromosome-like region within a core chromosome.</title>
        <authorList>
            <person name="Lapalu N."/>
            <person name="Simon A."/>
            <person name="Lu A."/>
            <person name="Plaumann P.-L."/>
            <person name="Amselem J."/>
            <person name="Pigne S."/>
            <person name="Auger A."/>
            <person name="Koch C."/>
            <person name="Dallery J.-F."/>
            <person name="O'Connell R.J."/>
        </authorList>
    </citation>
    <scope>NUCLEOTIDE SEQUENCE [LARGE SCALE GENOMIC DNA]</scope>
    <source>
        <strain evidence="2">CBS 520.97</strain>
    </source>
</reference>
<proteinExistence type="predicted"/>
<name>A0AAX4IZU2_9PEZI</name>
<dbReference type="GeneID" id="87950166"/>
<sequence length="82" mass="8897">MPVLVNSLLTKNLRSTAYTPSVACRRPDCHVHSESNTRSMTSMCTFSPALSGLEIALRQIAMAGQVSSTPSYRALLVELCPK</sequence>
<accession>A0AAX4IZU2</accession>